<proteinExistence type="predicted"/>
<dbReference type="Proteomes" id="UP000009077">
    <property type="component" value="Chromosome"/>
</dbReference>
<organism evidence="1 2">
    <name type="scientific">Streptococcus suis (strain BM407)</name>
    <dbReference type="NCBI Taxonomy" id="568814"/>
    <lineage>
        <taxon>Bacteria</taxon>
        <taxon>Bacillati</taxon>
        <taxon>Bacillota</taxon>
        <taxon>Bacilli</taxon>
        <taxon>Lactobacillales</taxon>
        <taxon>Streptococcaceae</taxon>
        <taxon>Streptococcus</taxon>
    </lineage>
</organism>
<dbReference type="GeneID" id="8154413"/>
<dbReference type="KEGG" id="ssb:SSUBM407_0950"/>
<name>A0A0H3MVN3_STRS4</name>
<evidence type="ECO:0000313" key="2">
    <source>
        <dbReference type="Proteomes" id="UP000009077"/>
    </source>
</evidence>
<dbReference type="AlphaFoldDB" id="A0A0H3MVN3"/>
<gene>
    <name evidence="1" type="ordered locus">SSUBM407_0950</name>
</gene>
<sequence>MAWNFDTMKEALSEMEKVDYQEFIKAFLSLELSISDRTILNQVYQDYMDEDDLSLISDELRVKVDSYQDEVQVDMTDILEKLYRTGEGSNFIMDLMSSNSLSDTLEQYEVLDSDDYSLLSLETLQAMIQQDLAISSQDYFGDLVRLALQKDLLDQKSHFLQHYVATVMDGIPQERDQRALVLD</sequence>
<reference evidence="1 2" key="1">
    <citation type="journal article" date="2009" name="PLoS ONE">
        <title>Rapid evolution of virulence and drug resistance in the emerging zoonotic pathogen Streptococcus suis.</title>
        <authorList>
            <person name="Holden M.T.G."/>
            <person name="Hauser H."/>
            <person name="Sanders M."/>
            <person name="Ngo T.H."/>
            <person name="Cherevach I."/>
            <person name="Cronin A."/>
            <person name="Goodhead I."/>
            <person name="Mungall K."/>
            <person name="Quail M.A."/>
            <person name="Price C."/>
            <person name="Rabbinowitsch E."/>
            <person name="Sharp S."/>
            <person name="Croucher N.J."/>
            <person name="Chieu T.B."/>
            <person name="Mai N.T.H."/>
            <person name="Diep T.S."/>
            <person name="Chinh N.T."/>
            <person name="Kehoe M."/>
            <person name="Leigh J.A."/>
            <person name="Ward P.N."/>
            <person name="Dowson C.G."/>
            <person name="Whatmore A.M."/>
            <person name="Chanter N."/>
            <person name="Iversen P."/>
            <person name="Gottschalk M."/>
            <person name="Slater J.D."/>
            <person name="Smith H.E."/>
            <person name="Spratt B.G."/>
            <person name="Xu J."/>
            <person name="Ye C."/>
            <person name="Bentley S."/>
            <person name="Barrell B.G."/>
            <person name="Schultsz C."/>
            <person name="Maskell D.J."/>
            <person name="Parkhill J."/>
        </authorList>
    </citation>
    <scope>NUCLEOTIDE SEQUENCE [LARGE SCALE GENOMIC DNA]</scope>
    <source>
        <strain evidence="1 2">BM407</strain>
    </source>
</reference>
<dbReference type="HOGENOM" id="CLU_1474431_0_0_9"/>
<dbReference type="EMBL" id="FM252032">
    <property type="protein sequence ID" value="CAZ55802.1"/>
    <property type="molecule type" value="Genomic_DNA"/>
</dbReference>
<dbReference type="RefSeq" id="WP_012775120.1">
    <property type="nucleotide sequence ID" value="NC_012926.1"/>
</dbReference>
<protein>
    <recommendedName>
        <fullName evidence="3">Conjugative transposon protein</fullName>
    </recommendedName>
</protein>
<evidence type="ECO:0008006" key="3">
    <source>
        <dbReference type="Google" id="ProtNLM"/>
    </source>
</evidence>
<dbReference type="PATRIC" id="fig|568814.3.peg.982"/>
<evidence type="ECO:0000313" key="1">
    <source>
        <dbReference type="EMBL" id="CAZ55802.1"/>
    </source>
</evidence>
<accession>A0A0H3MVN3</accession>
<keyword evidence="2" id="KW-1185">Reference proteome</keyword>